<evidence type="ECO:0000256" key="3">
    <source>
        <dbReference type="ARBA" id="ARBA00017198"/>
    </source>
</evidence>
<organism evidence="11 12">
    <name type="scientific">Ramazzottius varieornatus</name>
    <name type="common">Water bear</name>
    <name type="synonym">Tardigrade</name>
    <dbReference type="NCBI Taxonomy" id="947166"/>
    <lineage>
        <taxon>Eukaryota</taxon>
        <taxon>Metazoa</taxon>
        <taxon>Ecdysozoa</taxon>
        <taxon>Tardigrada</taxon>
        <taxon>Eutardigrada</taxon>
        <taxon>Parachela</taxon>
        <taxon>Hypsibioidea</taxon>
        <taxon>Ramazzottiidae</taxon>
        <taxon>Ramazzottius</taxon>
    </lineage>
</organism>
<evidence type="ECO:0000256" key="7">
    <source>
        <dbReference type="ARBA" id="ARBA00023242"/>
    </source>
</evidence>
<comment type="function">
    <text evidence="9">Required for association of the cohesin complex with chromatin during interphase. Plays a role in sister chromatid cohesion and normal progression through prometaphase.</text>
</comment>
<gene>
    <name evidence="11" type="primary">RvY_11522-1</name>
    <name evidence="11" type="synonym">RvY_11522.1</name>
    <name evidence="11" type="ORF">RvY_11522</name>
</gene>
<dbReference type="EMBL" id="BDGG01000006">
    <property type="protein sequence ID" value="GAV00713.1"/>
    <property type="molecule type" value="Genomic_DNA"/>
</dbReference>
<reference evidence="11 12" key="1">
    <citation type="journal article" date="2016" name="Nat. Commun.">
        <title>Extremotolerant tardigrade genome and improved radiotolerance of human cultured cells by tardigrade-unique protein.</title>
        <authorList>
            <person name="Hashimoto T."/>
            <person name="Horikawa D.D."/>
            <person name="Saito Y."/>
            <person name="Kuwahara H."/>
            <person name="Kozuka-Hata H."/>
            <person name="Shin-I T."/>
            <person name="Minakuchi Y."/>
            <person name="Ohishi K."/>
            <person name="Motoyama A."/>
            <person name="Aizu T."/>
            <person name="Enomoto A."/>
            <person name="Kondo K."/>
            <person name="Tanaka S."/>
            <person name="Hara Y."/>
            <person name="Koshikawa S."/>
            <person name="Sagara H."/>
            <person name="Miura T."/>
            <person name="Yokobori S."/>
            <person name="Miyagawa K."/>
            <person name="Suzuki Y."/>
            <person name="Kubo T."/>
            <person name="Oyama M."/>
            <person name="Kohara Y."/>
            <person name="Fujiyama A."/>
            <person name="Arakawa K."/>
            <person name="Katayama T."/>
            <person name="Toyoda A."/>
            <person name="Kunieda T."/>
        </authorList>
    </citation>
    <scope>NUCLEOTIDE SEQUENCE [LARGE SCALE GENOMIC DNA]</scope>
    <source>
        <strain evidence="11 12">YOKOZUNA-1</strain>
    </source>
</reference>
<evidence type="ECO:0000256" key="4">
    <source>
        <dbReference type="ARBA" id="ARBA00022618"/>
    </source>
</evidence>
<dbReference type="InterPro" id="IPR011990">
    <property type="entry name" value="TPR-like_helical_dom_sf"/>
</dbReference>
<evidence type="ECO:0000256" key="2">
    <source>
        <dbReference type="ARBA" id="ARBA00008585"/>
    </source>
</evidence>
<comment type="subcellular location">
    <subcellularLocation>
        <location evidence="1">Nucleus</location>
        <location evidence="1">Nucleoplasm</location>
    </subcellularLocation>
</comment>
<comment type="caution">
    <text evidence="11">The sequence shown here is derived from an EMBL/GenBank/DDBJ whole genome shotgun (WGS) entry which is preliminary data.</text>
</comment>
<keyword evidence="4" id="KW-0132">Cell division</keyword>
<keyword evidence="8" id="KW-0131">Cell cycle</keyword>
<evidence type="ECO:0000313" key="12">
    <source>
        <dbReference type="Proteomes" id="UP000186922"/>
    </source>
</evidence>
<dbReference type="STRING" id="947166.A0A1D1VKQ6"/>
<evidence type="ECO:0000256" key="9">
    <source>
        <dbReference type="ARBA" id="ARBA00025632"/>
    </source>
</evidence>
<keyword evidence="5" id="KW-0498">Mitosis</keyword>
<name>A0A1D1VKQ6_RAMVA</name>
<protein>
    <recommendedName>
        <fullName evidence="3">MAU2 chromatid cohesion factor homolog</fullName>
    </recommendedName>
    <alternativeName>
        <fullName evidence="10">Cohesin loading complex subunit SCC4 homolog</fullName>
    </alternativeName>
</protein>
<dbReference type="Pfam" id="PF10345">
    <property type="entry name" value="Cohesin_load"/>
    <property type="match status" value="1"/>
</dbReference>
<dbReference type="GO" id="GO:0005654">
    <property type="term" value="C:nucleoplasm"/>
    <property type="evidence" value="ECO:0007669"/>
    <property type="project" value="UniProtKB-SubCell"/>
</dbReference>
<evidence type="ECO:0000256" key="6">
    <source>
        <dbReference type="ARBA" id="ARBA00022829"/>
    </source>
</evidence>
<evidence type="ECO:0000256" key="1">
    <source>
        <dbReference type="ARBA" id="ARBA00004642"/>
    </source>
</evidence>
<keyword evidence="7" id="KW-0539">Nucleus</keyword>
<dbReference type="OrthoDB" id="5565328at2759"/>
<sequence length="598" mass="66553">MDGTHGQYAQPSGWQDPGSIWTDARHYELYLALLGLAESFRSQGQPEAAYTCLVAITGLAVPYNINARIHCEIGKLLLRQSSSVDVAKQYLSQAAQPSSALENIKLDAASCLAELCILQGNTQQARNILHGAIEQSQHSPYWQCNFILQLAKVFLHGQDFTVASQIIALGESFSLRHQAQYLNILFQLTRAQLSLRQKQIQTASVLLTEIQTSLSNPALVVSPLQREELRFYQLSLDCLWRLALGKVKSVRPYIQSLQTTLETMGQLRTAASSNPFTFHPLEKFCFVPADIFPALTFALSAQFFGMIGHHDKLDRLFQRSVPYLNSLDALQQTPLQSALRTAMYQQVIPASLTSGRSNQALNEVSQYVTACAKDPKLLAAHKGQIHVLLGLCAMQFGYLEVAESQLNMAYRSSSSNEMLISVNLNLAMLYFRAQRFQDLLVVAQRIRPEVVTTENAGLRCAVAVLQGFVAFIERRGMDAKMLLRNSLQISNEEDLNQLMAVSLMLMAKNCSALGEYHDVVKVAKTAYDLAEKIPDQTIQMSALTSLSEVYGMLGDFASQSSAVAILNRFTQKDNQEMLLVQQSPNLNILQWTEETVSR</sequence>
<comment type="similarity">
    <text evidence="2">Belongs to the SCC4/mau-2 family.</text>
</comment>
<evidence type="ECO:0000256" key="8">
    <source>
        <dbReference type="ARBA" id="ARBA00023306"/>
    </source>
</evidence>
<keyword evidence="6" id="KW-0159">Chromosome partition</keyword>
<dbReference type="GO" id="GO:0007059">
    <property type="term" value="P:chromosome segregation"/>
    <property type="evidence" value="ECO:0007669"/>
    <property type="project" value="UniProtKB-KW"/>
</dbReference>
<dbReference type="GO" id="GO:0007064">
    <property type="term" value="P:mitotic sister chromatid cohesion"/>
    <property type="evidence" value="ECO:0007669"/>
    <property type="project" value="InterPro"/>
</dbReference>
<dbReference type="AlphaFoldDB" id="A0A1D1VKQ6"/>
<dbReference type="InterPro" id="IPR019440">
    <property type="entry name" value="MAU2"/>
</dbReference>
<keyword evidence="12" id="KW-1185">Reference proteome</keyword>
<accession>A0A1D1VKQ6</accession>
<proteinExistence type="inferred from homology"/>
<evidence type="ECO:0000313" key="11">
    <source>
        <dbReference type="EMBL" id="GAV00713.1"/>
    </source>
</evidence>
<dbReference type="GO" id="GO:0051301">
    <property type="term" value="P:cell division"/>
    <property type="evidence" value="ECO:0007669"/>
    <property type="project" value="UniProtKB-KW"/>
</dbReference>
<dbReference type="Gene3D" id="1.25.40.10">
    <property type="entry name" value="Tetratricopeptide repeat domain"/>
    <property type="match status" value="2"/>
</dbReference>
<dbReference type="SUPFAM" id="SSF48452">
    <property type="entry name" value="TPR-like"/>
    <property type="match status" value="1"/>
</dbReference>
<evidence type="ECO:0000256" key="10">
    <source>
        <dbReference type="ARBA" id="ARBA00030523"/>
    </source>
</evidence>
<dbReference type="Proteomes" id="UP000186922">
    <property type="component" value="Unassembled WGS sequence"/>
</dbReference>
<evidence type="ECO:0000256" key="5">
    <source>
        <dbReference type="ARBA" id="ARBA00022776"/>
    </source>
</evidence>
<dbReference type="PANTHER" id="PTHR21394">
    <property type="entry name" value="MAU2 CHROMATID COHESION FACTOR HOMOLOG"/>
    <property type="match status" value="1"/>
</dbReference>